<comment type="caution">
    <text evidence="1">The sequence shown here is derived from an EMBL/GenBank/DDBJ whole genome shotgun (WGS) entry which is preliminary data.</text>
</comment>
<name>X0XKQ9_9ZZZZ</name>
<organism evidence="1">
    <name type="scientific">marine sediment metagenome</name>
    <dbReference type="NCBI Taxonomy" id="412755"/>
    <lineage>
        <taxon>unclassified sequences</taxon>
        <taxon>metagenomes</taxon>
        <taxon>ecological metagenomes</taxon>
    </lineage>
</organism>
<dbReference type="EMBL" id="BARS01043091">
    <property type="protein sequence ID" value="GAG35917.1"/>
    <property type="molecule type" value="Genomic_DNA"/>
</dbReference>
<protein>
    <submittedName>
        <fullName evidence="1">Uncharacterized protein</fullName>
    </submittedName>
</protein>
<reference evidence="1" key="1">
    <citation type="journal article" date="2014" name="Front. Microbiol.">
        <title>High frequency of phylogenetically diverse reductive dehalogenase-homologous genes in deep subseafloor sedimentary metagenomes.</title>
        <authorList>
            <person name="Kawai M."/>
            <person name="Futagami T."/>
            <person name="Toyoda A."/>
            <person name="Takaki Y."/>
            <person name="Nishi S."/>
            <person name="Hori S."/>
            <person name="Arai W."/>
            <person name="Tsubouchi T."/>
            <person name="Morono Y."/>
            <person name="Uchiyama I."/>
            <person name="Ito T."/>
            <person name="Fujiyama A."/>
            <person name="Inagaki F."/>
            <person name="Takami H."/>
        </authorList>
    </citation>
    <scope>NUCLEOTIDE SEQUENCE</scope>
    <source>
        <strain evidence="1">Expedition CK06-06</strain>
    </source>
</reference>
<accession>X0XKQ9</accession>
<feature type="non-terminal residue" evidence="1">
    <location>
        <position position="83"/>
    </location>
</feature>
<evidence type="ECO:0000313" key="1">
    <source>
        <dbReference type="EMBL" id="GAG35917.1"/>
    </source>
</evidence>
<dbReference type="AlphaFoldDB" id="X0XKQ9"/>
<proteinExistence type="predicted"/>
<gene>
    <name evidence="1" type="ORF">S01H1_65294</name>
</gene>
<sequence>MCKATLLAVVIVGAMGVLVAAQCDCEQQTPIERPFCYTAFWASEQVRFRLLVPGDYFFCCPDCEAPLVTGWRVETMAGAIVYQ</sequence>